<reference evidence="2 3" key="1">
    <citation type="journal article" date="2023" name="J. Hered.">
        <title>Chromosome-level genome of the wood stork (Mycteria americana) provides insight into avian chromosome evolution.</title>
        <authorList>
            <person name="Flamio R. Jr."/>
            <person name="Ramstad K.M."/>
        </authorList>
    </citation>
    <scope>NUCLEOTIDE SEQUENCE [LARGE SCALE GENOMIC DNA]</scope>
    <source>
        <strain evidence="2">JAX WOST 10</strain>
    </source>
</reference>
<evidence type="ECO:0000313" key="2">
    <source>
        <dbReference type="EMBL" id="KAK4830312.1"/>
    </source>
</evidence>
<name>A0AAN7S6U4_MYCAM</name>
<accession>A0AAN7S6U4</accession>
<evidence type="ECO:0000313" key="3">
    <source>
        <dbReference type="Proteomes" id="UP001333110"/>
    </source>
</evidence>
<evidence type="ECO:0000256" key="1">
    <source>
        <dbReference type="SAM" id="MobiDB-lite"/>
    </source>
</evidence>
<protein>
    <submittedName>
        <fullName evidence="2">Uncharacterized protein</fullName>
    </submittedName>
</protein>
<comment type="caution">
    <text evidence="2">The sequence shown here is derived from an EMBL/GenBank/DDBJ whole genome shotgun (WGS) entry which is preliminary data.</text>
</comment>
<dbReference type="EMBL" id="JAUNZN010000001">
    <property type="protein sequence ID" value="KAK4830312.1"/>
    <property type="molecule type" value="Genomic_DNA"/>
</dbReference>
<gene>
    <name evidence="2" type="ORF">QYF61_009817</name>
</gene>
<proteinExistence type="predicted"/>
<dbReference type="Proteomes" id="UP001333110">
    <property type="component" value="Unassembled WGS sequence"/>
</dbReference>
<organism evidence="2 3">
    <name type="scientific">Mycteria americana</name>
    <name type="common">Wood stork</name>
    <dbReference type="NCBI Taxonomy" id="33587"/>
    <lineage>
        <taxon>Eukaryota</taxon>
        <taxon>Metazoa</taxon>
        <taxon>Chordata</taxon>
        <taxon>Craniata</taxon>
        <taxon>Vertebrata</taxon>
        <taxon>Euteleostomi</taxon>
        <taxon>Archelosauria</taxon>
        <taxon>Archosauria</taxon>
        <taxon>Dinosauria</taxon>
        <taxon>Saurischia</taxon>
        <taxon>Theropoda</taxon>
        <taxon>Coelurosauria</taxon>
        <taxon>Aves</taxon>
        <taxon>Neognathae</taxon>
        <taxon>Neoaves</taxon>
        <taxon>Aequornithes</taxon>
        <taxon>Ciconiiformes</taxon>
        <taxon>Ciconiidae</taxon>
        <taxon>Mycteria</taxon>
    </lineage>
</organism>
<sequence>MLEHFVKNCSHGKDSHWRSLWRTVSCGRDPTLEQGKSVRSPPSEEEGAAETTKAFNMIAQWDRQIGRIWFGEGYDNVSRKFTGHLGSKGSDKHYKVQLQLVTTGIPPGMILVPTAFNV</sequence>
<feature type="region of interest" description="Disordered" evidence="1">
    <location>
        <begin position="31"/>
        <end position="50"/>
    </location>
</feature>
<dbReference type="AlphaFoldDB" id="A0AAN7S6U4"/>
<keyword evidence="3" id="KW-1185">Reference proteome</keyword>